<keyword evidence="1" id="KW-1133">Transmembrane helix</keyword>
<evidence type="ECO:0000256" key="1">
    <source>
        <dbReference type="SAM" id="Phobius"/>
    </source>
</evidence>
<feature type="transmembrane region" description="Helical" evidence="1">
    <location>
        <begin position="297"/>
        <end position="322"/>
    </location>
</feature>
<keyword evidence="1" id="KW-0472">Membrane</keyword>
<dbReference type="InterPro" id="IPR050879">
    <property type="entry name" value="Acyltransferase_3"/>
</dbReference>
<protein>
    <submittedName>
        <fullName evidence="3">Acyltransferase</fullName>
    </submittedName>
</protein>
<name>A0ABQ6A1Y6_9PROT</name>
<feature type="transmembrane region" description="Helical" evidence="1">
    <location>
        <begin position="12"/>
        <end position="30"/>
    </location>
</feature>
<evidence type="ECO:0000313" key="3">
    <source>
        <dbReference type="EMBL" id="GLR66169.1"/>
    </source>
</evidence>
<dbReference type="RefSeq" id="WP_284256833.1">
    <property type="nucleotide sequence ID" value="NZ_BSOS01000012.1"/>
</dbReference>
<accession>A0ABQ6A1Y6</accession>
<keyword evidence="3" id="KW-0012">Acyltransferase</keyword>
<dbReference type="EMBL" id="BSOS01000012">
    <property type="protein sequence ID" value="GLR66169.1"/>
    <property type="molecule type" value="Genomic_DNA"/>
</dbReference>
<evidence type="ECO:0000259" key="2">
    <source>
        <dbReference type="Pfam" id="PF01757"/>
    </source>
</evidence>
<keyword evidence="4" id="KW-1185">Reference proteome</keyword>
<dbReference type="PANTHER" id="PTHR23028">
    <property type="entry name" value="ACETYLTRANSFERASE"/>
    <property type="match status" value="1"/>
</dbReference>
<feature type="domain" description="Acyltransferase 3" evidence="2">
    <location>
        <begin position="9"/>
        <end position="349"/>
    </location>
</feature>
<organism evidence="3 4">
    <name type="scientific">Acidocella aquatica</name>
    <dbReference type="NCBI Taxonomy" id="1922313"/>
    <lineage>
        <taxon>Bacteria</taxon>
        <taxon>Pseudomonadati</taxon>
        <taxon>Pseudomonadota</taxon>
        <taxon>Alphaproteobacteria</taxon>
        <taxon>Acetobacterales</taxon>
        <taxon>Acidocellaceae</taxon>
        <taxon>Acidocella</taxon>
    </lineage>
</organism>
<feature type="transmembrane region" description="Helical" evidence="1">
    <location>
        <begin position="334"/>
        <end position="355"/>
    </location>
</feature>
<dbReference type="PANTHER" id="PTHR23028:SF131">
    <property type="entry name" value="BLR2367 PROTEIN"/>
    <property type="match status" value="1"/>
</dbReference>
<keyword evidence="1" id="KW-0812">Transmembrane</keyword>
<gene>
    <name evidence="3" type="ORF">GCM10010909_08480</name>
</gene>
<proteinExistence type="predicted"/>
<dbReference type="InterPro" id="IPR002656">
    <property type="entry name" value="Acyl_transf_3_dom"/>
</dbReference>
<feature type="transmembrane region" description="Helical" evidence="1">
    <location>
        <begin position="219"/>
        <end position="236"/>
    </location>
</feature>
<sequence length="380" mass="42417">MNLKQEISDLTVGRALLAAWVFTYHVDLYLNFSAWLGPCAGIVRHGYLGVDGFFILSGLILARVHPELSRAGIHPQLSWESFGTLQPFHPRAWHFWGKRLARIYPLHFVTILLFAAIFGVGIAFGVTPRDPARFSFPAFLENIFLLQGWGFSSHGAWNYPSWSVSAEWAGYLLFPVLWYIISYLDPVVSVAFILSSLTALGLIDVEYMHTLNLAFGSGLMRFFPEFLAGIAAARIVPNYADFLPARVLAVLAVALILIFTSLGSDVLTVAALWLLLFSLTMQADAERPPLIGHIQWLRWLGLLSYAFYMSFALAELLLAQFFRHQGWTPASHSLFFAAGMLAITFAVAVVLHSTVEVPCRRAADRWLDTPTSPLLPIRSK</sequence>
<dbReference type="GO" id="GO:0016746">
    <property type="term" value="F:acyltransferase activity"/>
    <property type="evidence" value="ECO:0007669"/>
    <property type="project" value="UniProtKB-KW"/>
</dbReference>
<dbReference type="Pfam" id="PF01757">
    <property type="entry name" value="Acyl_transf_3"/>
    <property type="match status" value="1"/>
</dbReference>
<keyword evidence="3" id="KW-0808">Transferase</keyword>
<feature type="transmembrane region" description="Helical" evidence="1">
    <location>
        <begin position="248"/>
        <end position="276"/>
    </location>
</feature>
<reference evidence="4" key="1">
    <citation type="journal article" date="2019" name="Int. J. Syst. Evol. Microbiol.">
        <title>The Global Catalogue of Microorganisms (GCM) 10K type strain sequencing project: providing services to taxonomists for standard genome sequencing and annotation.</title>
        <authorList>
            <consortium name="The Broad Institute Genomics Platform"/>
            <consortium name="The Broad Institute Genome Sequencing Center for Infectious Disease"/>
            <person name="Wu L."/>
            <person name="Ma J."/>
        </authorList>
    </citation>
    <scope>NUCLEOTIDE SEQUENCE [LARGE SCALE GENOMIC DNA]</scope>
    <source>
        <strain evidence="4">NBRC 112502</strain>
    </source>
</reference>
<feature type="transmembrane region" description="Helical" evidence="1">
    <location>
        <begin position="187"/>
        <end position="207"/>
    </location>
</feature>
<feature type="transmembrane region" description="Helical" evidence="1">
    <location>
        <begin position="103"/>
        <end position="126"/>
    </location>
</feature>
<evidence type="ECO:0000313" key="4">
    <source>
        <dbReference type="Proteomes" id="UP001156641"/>
    </source>
</evidence>
<comment type="caution">
    <text evidence="3">The sequence shown here is derived from an EMBL/GenBank/DDBJ whole genome shotgun (WGS) entry which is preliminary data.</text>
</comment>
<dbReference type="Proteomes" id="UP001156641">
    <property type="component" value="Unassembled WGS sequence"/>
</dbReference>